<accession>A0ACA9S0S3</accession>
<keyword evidence="2" id="KW-1185">Reference proteome</keyword>
<sequence>IILRISLDEREKPILNTPINYIKLYKKCWSTDPNQRPKLEDIFCSLEILAKEKTIEFITNEINNDTE</sequence>
<dbReference type="EMBL" id="CAJVQC010084097">
    <property type="protein sequence ID" value="CAG8820805.1"/>
    <property type="molecule type" value="Genomic_DNA"/>
</dbReference>
<protein>
    <submittedName>
        <fullName evidence="1">25089_t:CDS:1</fullName>
    </submittedName>
</protein>
<evidence type="ECO:0000313" key="1">
    <source>
        <dbReference type="EMBL" id="CAG8820805.1"/>
    </source>
</evidence>
<name>A0ACA9S0S3_9GLOM</name>
<organism evidence="1 2">
    <name type="scientific">Racocetra persica</name>
    <dbReference type="NCBI Taxonomy" id="160502"/>
    <lineage>
        <taxon>Eukaryota</taxon>
        <taxon>Fungi</taxon>
        <taxon>Fungi incertae sedis</taxon>
        <taxon>Mucoromycota</taxon>
        <taxon>Glomeromycotina</taxon>
        <taxon>Glomeromycetes</taxon>
        <taxon>Diversisporales</taxon>
        <taxon>Gigasporaceae</taxon>
        <taxon>Racocetra</taxon>
    </lineage>
</organism>
<comment type="caution">
    <text evidence="1">The sequence shown here is derived from an EMBL/GenBank/DDBJ whole genome shotgun (WGS) entry which is preliminary data.</text>
</comment>
<gene>
    <name evidence="1" type="ORF">RPERSI_LOCUS25430</name>
</gene>
<feature type="non-terminal residue" evidence="1">
    <location>
        <position position="1"/>
    </location>
</feature>
<evidence type="ECO:0000313" key="2">
    <source>
        <dbReference type="Proteomes" id="UP000789920"/>
    </source>
</evidence>
<dbReference type="Proteomes" id="UP000789920">
    <property type="component" value="Unassembled WGS sequence"/>
</dbReference>
<reference evidence="1" key="1">
    <citation type="submission" date="2021-06" db="EMBL/GenBank/DDBJ databases">
        <authorList>
            <person name="Kallberg Y."/>
            <person name="Tangrot J."/>
            <person name="Rosling A."/>
        </authorList>
    </citation>
    <scope>NUCLEOTIDE SEQUENCE</scope>
    <source>
        <strain evidence="1">MA461A</strain>
    </source>
</reference>
<proteinExistence type="predicted"/>
<feature type="non-terminal residue" evidence="1">
    <location>
        <position position="67"/>
    </location>
</feature>